<gene>
    <name evidence="3" type="ORF">LCGC14_1848190</name>
</gene>
<feature type="transmembrane region" description="Helical" evidence="2">
    <location>
        <begin position="277"/>
        <end position="299"/>
    </location>
</feature>
<evidence type="ECO:0000256" key="1">
    <source>
        <dbReference type="SAM" id="Coils"/>
    </source>
</evidence>
<accession>A0A0F9IQQ5</accession>
<keyword evidence="2" id="KW-1133">Transmembrane helix</keyword>
<protein>
    <submittedName>
        <fullName evidence="3">Uncharacterized protein</fullName>
    </submittedName>
</protein>
<comment type="caution">
    <text evidence="3">The sequence shown here is derived from an EMBL/GenBank/DDBJ whole genome shotgun (WGS) entry which is preliminary data.</text>
</comment>
<proteinExistence type="predicted"/>
<organism evidence="3">
    <name type="scientific">marine sediment metagenome</name>
    <dbReference type="NCBI Taxonomy" id="412755"/>
    <lineage>
        <taxon>unclassified sequences</taxon>
        <taxon>metagenomes</taxon>
        <taxon>ecological metagenomes</taxon>
    </lineage>
</organism>
<feature type="coiled-coil region" evidence="1">
    <location>
        <begin position="45"/>
        <end position="79"/>
    </location>
</feature>
<reference evidence="3" key="1">
    <citation type="journal article" date="2015" name="Nature">
        <title>Complex archaea that bridge the gap between prokaryotes and eukaryotes.</title>
        <authorList>
            <person name="Spang A."/>
            <person name="Saw J.H."/>
            <person name="Jorgensen S.L."/>
            <person name="Zaremba-Niedzwiedzka K."/>
            <person name="Martijn J."/>
            <person name="Lind A.E."/>
            <person name="van Eijk R."/>
            <person name="Schleper C."/>
            <person name="Guy L."/>
            <person name="Ettema T.J."/>
        </authorList>
    </citation>
    <scope>NUCLEOTIDE SEQUENCE</scope>
</reference>
<evidence type="ECO:0000256" key="2">
    <source>
        <dbReference type="SAM" id="Phobius"/>
    </source>
</evidence>
<feature type="non-terminal residue" evidence="3">
    <location>
        <position position="1"/>
    </location>
</feature>
<dbReference type="AlphaFoldDB" id="A0A0F9IQQ5"/>
<sequence>DLILGDFLDKIHIILCKLDHAFYPQYSQKLDDFLGISEHDKIGYISRIEKKKREEDLKKEQTERRRAREESLRKDEEIKIPKHVLRGFPLLEKEIAKYEKSLESSTENPLLVMDKRDKMYKCISLFNIFDDQYSFILTTSKISYNIEFRDQKKVDIKEELSHTYFIMSETREDIKNYIEIVNEIRKTRSNLRLSSHQKSSLMETQSKKQSMLSGKCRNKITEVMKEIESILSIVISDYNSSKQILQNPDEHLYFDENIDGEKRLQGKKNIEAILETFLFAATFTFLVAYGELSGIGLLVEEKEDAEKNKTDQK</sequence>
<keyword evidence="2" id="KW-0472">Membrane</keyword>
<name>A0A0F9IQQ5_9ZZZZ</name>
<evidence type="ECO:0000313" key="3">
    <source>
        <dbReference type="EMBL" id="KKL96065.1"/>
    </source>
</evidence>
<dbReference type="EMBL" id="LAZR01018528">
    <property type="protein sequence ID" value="KKL96065.1"/>
    <property type="molecule type" value="Genomic_DNA"/>
</dbReference>
<keyword evidence="1" id="KW-0175">Coiled coil</keyword>
<keyword evidence="2" id="KW-0812">Transmembrane</keyword>